<dbReference type="Pfam" id="PF13424">
    <property type="entry name" value="TPR_12"/>
    <property type="match status" value="1"/>
</dbReference>
<sequence>MRLSIALLSALLWFSFLTEITASAAKTEALPLGFSAAELPQQEEPESPQFLLLQPDFIADVQEATRLLYNQEFDASAELLASWFAQERARPVAALWDALPLWWLILSDLEAEAHDAAFIEKMELSIRSADLTLRRERQNLDALVVKTIAHGFLARLYANRGAWYRSLVHGRQAINLLNGVGQLQPDLPDLQFGEGLYSYFTAFFHEQYRLVRVISWMVPAGDMEEGLALLRNAAEESAFMVPEAVYFLAHIWLHYENDPETAEVYLNRLMAEYPQNLFFNRLMLRSYYQQSRFQEALQFSGQALERAVAQSDTAAKEEIYTLRGLIYYRMGQLGQAEQYLRKTLELAPALEKGEVRVQQLRARYQLGRLYERLGRTREAEEQFRFIVNLRTDSPVRQQARRHLR</sequence>
<dbReference type="InterPro" id="IPR011990">
    <property type="entry name" value="TPR-like_helical_dom_sf"/>
</dbReference>
<proteinExistence type="predicted"/>
<protein>
    <submittedName>
        <fullName evidence="3">Tetratricopeptide repeat-containing protein</fullName>
    </submittedName>
</protein>
<feature type="repeat" description="TPR" evidence="1">
    <location>
        <begin position="317"/>
        <end position="350"/>
    </location>
</feature>
<dbReference type="Proteomes" id="UP000254808">
    <property type="component" value="Chromosome"/>
</dbReference>
<dbReference type="OrthoDB" id="9813254at2"/>
<dbReference type="InterPro" id="IPR019734">
    <property type="entry name" value="TPR_rpt"/>
</dbReference>
<name>A0A345UFV1_9BACT</name>
<feature type="chain" id="PRO_5016922898" evidence="2">
    <location>
        <begin position="25"/>
        <end position="404"/>
    </location>
</feature>
<feature type="repeat" description="TPR" evidence="1">
    <location>
        <begin position="360"/>
        <end position="393"/>
    </location>
</feature>
<keyword evidence="2" id="KW-0732">Signal</keyword>
<organism evidence="3 4">
    <name type="scientific">Cyclonatronum proteinivorum</name>
    <dbReference type="NCBI Taxonomy" id="1457365"/>
    <lineage>
        <taxon>Bacteria</taxon>
        <taxon>Pseudomonadati</taxon>
        <taxon>Balneolota</taxon>
        <taxon>Balneolia</taxon>
        <taxon>Balneolales</taxon>
        <taxon>Cyclonatronaceae</taxon>
        <taxon>Cyclonatronum</taxon>
    </lineage>
</organism>
<evidence type="ECO:0000256" key="2">
    <source>
        <dbReference type="SAM" id="SignalP"/>
    </source>
</evidence>
<keyword evidence="4" id="KW-1185">Reference proteome</keyword>
<evidence type="ECO:0000256" key="1">
    <source>
        <dbReference type="PROSITE-ProRule" id="PRU00339"/>
    </source>
</evidence>
<dbReference type="SUPFAM" id="SSF48452">
    <property type="entry name" value="TPR-like"/>
    <property type="match status" value="1"/>
</dbReference>
<dbReference type="Gene3D" id="1.25.40.10">
    <property type="entry name" value="Tetratricopeptide repeat domain"/>
    <property type="match status" value="2"/>
</dbReference>
<gene>
    <name evidence="3" type="ORF">CYPRO_0064</name>
</gene>
<keyword evidence="1" id="KW-0802">TPR repeat</keyword>
<dbReference type="EMBL" id="CP027806">
    <property type="protein sequence ID" value="AXI99352.1"/>
    <property type="molecule type" value="Genomic_DNA"/>
</dbReference>
<dbReference type="SMART" id="SM00028">
    <property type="entry name" value="TPR"/>
    <property type="match status" value="4"/>
</dbReference>
<dbReference type="KEGG" id="cprv:CYPRO_0064"/>
<dbReference type="SUPFAM" id="SSF81901">
    <property type="entry name" value="HCP-like"/>
    <property type="match status" value="1"/>
</dbReference>
<accession>A0A345UFV1</accession>
<evidence type="ECO:0000313" key="4">
    <source>
        <dbReference type="Proteomes" id="UP000254808"/>
    </source>
</evidence>
<dbReference type="PROSITE" id="PS50005">
    <property type="entry name" value="TPR"/>
    <property type="match status" value="2"/>
</dbReference>
<evidence type="ECO:0000313" key="3">
    <source>
        <dbReference type="EMBL" id="AXI99352.1"/>
    </source>
</evidence>
<feature type="signal peptide" evidence="2">
    <location>
        <begin position="1"/>
        <end position="24"/>
    </location>
</feature>
<reference evidence="3 4" key="1">
    <citation type="submission" date="2018-03" db="EMBL/GenBank/DDBJ databases">
        <title>Phenotypic and genomic properties of Cyclonatronum proteinivorum gen. nov., sp. nov., a haloalkaliphilic bacteroidete from soda lakes possessing Na+-translocating rhodopsin.</title>
        <authorList>
            <person name="Toshchakov S.V."/>
            <person name="Korzhenkov A."/>
            <person name="Samarov N.I."/>
            <person name="Kublanov I.V."/>
            <person name="Muntyan M.S."/>
            <person name="Sorokin D.Y."/>
        </authorList>
    </citation>
    <scope>NUCLEOTIDE SEQUENCE [LARGE SCALE GENOMIC DNA]</scope>
    <source>
        <strain evidence="3 4">Omega</strain>
    </source>
</reference>
<dbReference type="RefSeq" id="WP_114982595.1">
    <property type="nucleotide sequence ID" value="NZ_CP027806.1"/>
</dbReference>
<dbReference type="AlphaFoldDB" id="A0A345UFV1"/>